<evidence type="ECO:0000259" key="4">
    <source>
        <dbReference type="PROSITE" id="PS51063"/>
    </source>
</evidence>
<dbReference type="Gene3D" id="2.60.120.10">
    <property type="entry name" value="Jelly Rolls"/>
    <property type="match status" value="1"/>
</dbReference>
<dbReference type="InterPro" id="IPR050397">
    <property type="entry name" value="Env_Response_Regulators"/>
</dbReference>
<gene>
    <name evidence="5" type="ORF">UC35_21810</name>
</gene>
<dbReference type="PROSITE" id="PS51063">
    <property type="entry name" value="HTH_CRP_2"/>
    <property type="match status" value="1"/>
</dbReference>
<keyword evidence="1" id="KW-0805">Transcription regulation</keyword>
<dbReference type="GO" id="GO:0005829">
    <property type="term" value="C:cytosol"/>
    <property type="evidence" value="ECO:0007669"/>
    <property type="project" value="TreeGrafter"/>
</dbReference>
<name>A0A140HLC2_9BURK</name>
<keyword evidence="6" id="KW-1185">Reference proteome</keyword>
<dbReference type="GO" id="GO:0003677">
    <property type="term" value="F:DNA binding"/>
    <property type="evidence" value="ECO:0007669"/>
    <property type="project" value="UniProtKB-KW"/>
</dbReference>
<dbReference type="SMART" id="SM00100">
    <property type="entry name" value="cNMP"/>
    <property type="match status" value="1"/>
</dbReference>
<reference evidence="5 6" key="1">
    <citation type="journal article" date="2014" name="Int. J. Syst. Evol. Microbiol.">
        <title>Ramlibacter solisilvae sp. nov., isolated from forest soil, and emended description of the genus Ramlibacter.</title>
        <authorList>
            <person name="Lee H.J."/>
            <person name="Lee S.H."/>
            <person name="Lee S.S."/>
            <person name="Lee J.S."/>
            <person name="Kim Y."/>
            <person name="Kim S.C."/>
            <person name="Jeon C.O."/>
        </authorList>
    </citation>
    <scope>NUCLEOTIDE SEQUENCE [LARGE SCALE GENOMIC DNA]</scope>
    <source>
        <strain evidence="5 6">5-10</strain>
    </source>
</reference>
<evidence type="ECO:0000256" key="1">
    <source>
        <dbReference type="ARBA" id="ARBA00023015"/>
    </source>
</evidence>
<dbReference type="GO" id="GO:0003700">
    <property type="term" value="F:DNA-binding transcription factor activity"/>
    <property type="evidence" value="ECO:0007669"/>
    <property type="project" value="TreeGrafter"/>
</dbReference>
<dbReference type="InterPro" id="IPR000595">
    <property type="entry name" value="cNMP-bd_dom"/>
</dbReference>
<dbReference type="AlphaFoldDB" id="A0A140HLC2"/>
<dbReference type="InterPro" id="IPR012318">
    <property type="entry name" value="HTH_CRP"/>
</dbReference>
<dbReference type="InterPro" id="IPR036390">
    <property type="entry name" value="WH_DNA-bd_sf"/>
</dbReference>
<keyword evidence="3" id="KW-0804">Transcription</keyword>
<dbReference type="CDD" id="cd00038">
    <property type="entry name" value="CAP_ED"/>
    <property type="match status" value="1"/>
</dbReference>
<dbReference type="PANTHER" id="PTHR24567">
    <property type="entry name" value="CRP FAMILY TRANSCRIPTIONAL REGULATORY PROTEIN"/>
    <property type="match status" value="1"/>
</dbReference>
<evidence type="ECO:0000313" key="6">
    <source>
        <dbReference type="Proteomes" id="UP000070433"/>
    </source>
</evidence>
<organism evidence="5 6">
    <name type="scientific">Ramlibacter tataouinensis</name>
    <dbReference type="NCBI Taxonomy" id="94132"/>
    <lineage>
        <taxon>Bacteria</taxon>
        <taxon>Pseudomonadati</taxon>
        <taxon>Pseudomonadota</taxon>
        <taxon>Betaproteobacteria</taxon>
        <taxon>Burkholderiales</taxon>
        <taxon>Comamonadaceae</taxon>
        <taxon>Ramlibacter</taxon>
    </lineage>
</organism>
<dbReference type="Pfam" id="PF13545">
    <property type="entry name" value="HTH_Crp_2"/>
    <property type="match status" value="1"/>
</dbReference>
<dbReference type="InterPro" id="IPR018490">
    <property type="entry name" value="cNMP-bd_dom_sf"/>
</dbReference>
<evidence type="ECO:0000313" key="5">
    <source>
        <dbReference type="EMBL" id="AMO25655.1"/>
    </source>
</evidence>
<dbReference type="SMART" id="SM00419">
    <property type="entry name" value="HTH_CRP"/>
    <property type="match status" value="1"/>
</dbReference>
<feature type="domain" description="HTH crp-type" evidence="4">
    <location>
        <begin position="148"/>
        <end position="214"/>
    </location>
</feature>
<dbReference type="SUPFAM" id="SSF46785">
    <property type="entry name" value="Winged helix' DNA-binding domain"/>
    <property type="match status" value="1"/>
</dbReference>
<dbReference type="InterPro" id="IPR014710">
    <property type="entry name" value="RmlC-like_jellyroll"/>
</dbReference>
<dbReference type="Proteomes" id="UP000070433">
    <property type="component" value="Chromosome"/>
</dbReference>
<keyword evidence="2" id="KW-0238">DNA-binding</keyword>
<accession>A0A140HLC2</accession>
<evidence type="ECO:0000256" key="3">
    <source>
        <dbReference type="ARBA" id="ARBA00023163"/>
    </source>
</evidence>
<dbReference type="SUPFAM" id="SSF51206">
    <property type="entry name" value="cAMP-binding domain-like"/>
    <property type="match status" value="1"/>
</dbReference>
<proteinExistence type="predicted"/>
<dbReference type="PANTHER" id="PTHR24567:SF74">
    <property type="entry name" value="HTH-TYPE TRANSCRIPTIONAL REGULATOR ARCR"/>
    <property type="match status" value="1"/>
</dbReference>
<sequence>MPHVLAEEARSNRVLASLPEPVWQQWQALLEFVEVPSGTVLYEPGDVLHYVYFPANCVVSLMHVLADGASAQIAVVGAEGIVGVPGFMGGGISRTRSQLQSGGLAARLPAEVVATEFERGGAVMRLLLRHTQALIAQMSQIAVCNRHHSPEQQICRWLLLALDRVEGPEVRATQELIASMLGVRRETVTEAARRLQTRGVIQSRRGHIQVLDRGALEHSACECYGAIRKEYARLLPPPLHII</sequence>
<dbReference type="EMBL" id="CP010951">
    <property type="protein sequence ID" value="AMO25655.1"/>
    <property type="molecule type" value="Genomic_DNA"/>
</dbReference>
<evidence type="ECO:0000256" key="2">
    <source>
        <dbReference type="ARBA" id="ARBA00023125"/>
    </source>
</evidence>
<protein>
    <submittedName>
        <fullName evidence="5">Crp/Fnr family transcriptional regulator</fullName>
    </submittedName>
</protein>